<dbReference type="WBParaSite" id="MhA1_Contig770.frz3.gene1">
    <property type="protein sequence ID" value="MhA1_Contig770.frz3.gene1"/>
    <property type="gene ID" value="MhA1_Contig770.frz3.gene1"/>
</dbReference>
<keyword evidence="1" id="KW-0732">Signal</keyword>
<proteinExistence type="predicted"/>
<dbReference type="AlphaFoldDB" id="A0A1I8BY22"/>
<dbReference type="Proteomes" id="UP000095281">
    <property type="component" value="Unplaced"/>
</dbReference>
<keyword evidence="2" id="KW-1185">Reference proteome</keyword>
<protein>
    <submittedName>
        <fullName evidence="3">Uncharacterized protein</fullName>
    </submittedName>
</protein>
<sequence>MSFINYFILFFVGTFLTFVSSQNGQQFSDIDKNAFRMSFGKRTPKTNISPSDWSLIDRNSFRMSFGKRSSSNPLFGFNDDEQQKLFNKNPKTQKTINIPMLLNLDKSVLPYQIVRQIKQRRWLSPDSLLNKRLDRNLFNIGFGKK</sequence>
<feature type="signal peptide" evidence="1">
    <location>
        <begin position="1"/>
        <end position="21"/>
    </location>
</feature>
<evidence type="ECO:0000256" key="1">
    <source>
        <dbReference type="SAM" id="SignalP"/>
    </source>
</evidence>
<organism evidence="2 3">
    <name type="scientific">Meloidogyne hapla</name>
    <name type="common">Root-knot nematode worm</name>
    <dbReference type="NCBI Taxonomy" id="6305"/>
    <lineage>
        <taxon>Eukaryota</taxon>
        <taxon>Metazoa</taxon>
        <taxon>Ecdysozoa</taxon>
        <taxon>Nematoda</taxon>
        <taxon>Chromadorea</taxon>
        <taxon>Rhabditida</taxon>
        <taxon>Tylenchina</taxon>
        <taxon>Tylenchomorpha</taxon>
        <taxon>Tylenchoidea</taxon>
        <taxon>Meloidogynidae</taxon>
        <taxon>Meloidogyninae</taxon>
        <taxon>Meloidogyne</taxon>
    </lineage>
</organism>
<evidence type="ECO:0000313" key="2">
    <source>
        <dbReference type="Proteomes" id="UP000095281"/>
    </source>
</evidence>
<accession>A0A1I8BY22</accession>
<feature type="chain" id="PRO_5009316281" evidence="1">
    <location>
        <begin position="22"/>
        <end position="145"/>
    </location>
</feature>
<reference evidence="3" key="1">
    <citation type="submission" date="2016-11" db="UniProtKB">
        <authorList>
            <consortium name="WormBaseParasite"/>
        </authorList>
    </citation>
    <scope>IDENTIFICATION</scope>
</reference>
<name>A0A1I8BY22_MELHA</name>
<evidence type="ECO:0000313" key="3">
    <source>
        <dbReference type="WBParaSite" id="MhA1_Contig770.frz3.gene1"/>
    </source>
</evidence>